<evidence type="ECO:0000256" key="3">
    <source>
        <dbReference type="ARBA" id="ARBA00013017"/>
    </source>
</evidence>
<dbReference type="InterPro" id="IPR024706">
    <property type="entry name" value="Peroxiredoxin_AhpC-typ"/>
</dbReference>
<dbReference type="InterPro" id="IPR013766">
    <property type="entry name" value="Thioredoxin_domain"/>
</dbReference>
<evidence type="ECO:0000313" key="16">
    <source>
        <dbReference type="Proteomes" id="UP000050443"/>
    </source>
</evidence>
<dbReference type="InterPro" id="IPR036249">
    <property type="entry name" value="Thioredoxin-like_sf"/>
</dbReference>
<protein>
    <recommendedName>
        <fullName evidence="3">thioredoxin-dependent peroxiredoxin</fullName>
        <ecNumber evidence="3">1.11.1.24</ecNumber>
    </recommendedName>
    <alternativeName>
        <fullName evidence="9">Thioredoxin peroxidase</fullName>
    </alternativeName>
    <alternativeName>
        <fullName evidence="11">Thioredoxin-dependent peroxiredoxin Bcp</fullName>
    </alternativeName>
</protein>
<dbReference type="PATRIC" id="fig|362413.3.peg.2151"/>
<keyword evidence="6" id="KW-0560">Oxidoreductase</keyword>
<dbReference type="GO" id="GO:0045454">
    <property type="term" value="P:cell redox homeostasis"/>
    <property type="evidence" value="ECO:0007669"/>
    <property type="project" value="TreeGrafter"/>
</dbReference>
<dbReference type="InterPro" id="IPR000866">
    <property type="entry name" value="AhpC/TSA"/>
</dbReference>
<evidence type="ECO:0000256" key="6">
    <source>
        <dbReference type="ARBA" id="ARBA00023002"/>
    </source>
</evidence>
<dbReference type="PROSITE" id="PS51352">
    <property type="entry name" value="THIOREDOXIN_2"/>
    <property type="match status" value="1"/>
</dbReference>
<proteinExistence type="inferred from homology"/>
<keyword evidence="5" id="KW-0049">Antioxidant</keyword>
<evidence type="ECO:0000256" key="11">
    <source>
        <dbReference type="ARBA" id="ARBA00042639"/>
    </source>
</evidence>
<dbReference type="GO" id="GO:0008379">
    <property type="term" value="F:thioredoxin peroxidase activity"/>
    <property type="evidence" value="ECO:0007669"/>
    <property type="project" value="TreeGrafter"/>
</dbReference>
<organism evidence="15 16">
    <name type="scientific">Flavobacterium aquidurense</name>
    <dbReference type="NCBI Taxonomy" id="362413"/>
    <lineage>
        <taxon>Bacteria</taxon>
        <taxon>Pseudomonadati</taxon>
        <taxon>Bacteroidota</taxon>
        <taxon>Flavobacteriia</taxon>
        <taxon>Flavobacteriales</taxon>
        <taxon>Flavobacteriaceae</taxon>
        <taxon>Flavobacterium</taxon>
    </lineage>
</organism>
<dbReference type="Pfam" id="PF00578">
    <property type="entry name" value="AhpC-TSA"/>
    <property type="match status" value="1"/>
</dbReference>
<dbReference type="SUPFAM" id="SSF52833">
    <property type="entry name" value="Thioredoxin-like"/>
    <property type="match status" value="1"/>
</dbReference>
<dbReference type="CDD" id="cd03017">
    <property type="entry name" value="PRX_BCP"/>
    <property type="match status" value="1"/>
</dbReference>
<keyword evidence="7" id="KW-1015">Disulfide bond</keyword>
<evidence type="ECO:0000256" key="2">
    <source>
        <dbReference type="ARBA" id="ARBA00011245"/>
    </source>
</evidence>
<dbReference type="EMBL" id="JRLF01000015">
    <property type="protein sequence ID" value="KQB37044.1"/>
    <property type="molecule type" value="Genomic_DNA"/>
</dbReference>
<feature type="active site" description="Cysteine sulfenic acid (-SOH) intermediate; for peroxidase activity" evidence="13">
    <location>
        <position position="48"/>
    </location>
</feature>
<dbReference type="GO" id="GO:0005737">
    <property type="term" value="C:cytoplasm"/>
    <property type="evidence" value="ECO:0007669"/>
    <property type="project" value="TreeGrafter"/>
</dbReference>
<dbReference type="OrthoDB" id="9112061at2"/>
<feature type="domain" description="Thioredoxin" evidence="14">
    <location>
        <begin position="5"/>
        <end position="152"/>
    </location>
</feature>
<comment type="catalytic activity">
    <reaction evidence="12">
        <text>a hydroperoxide + [thioredoxin]-dithiol = an alcohol + [thioredoxin]-disulfide + H2O</text>
        <dbReference type="Rhea" id="RHEA:62620"/>
        <dbReference type="Rhea" id="RHEA-COMP:10698"/>
        <dbReference type="Rhea" id="RHEA-COMP:10700"/>
        <dbReference type="ChEBI" id="CHEBI:15377"/>
        <dbReference type="ChEBI" id="CHEBI:29950"/>
        <dbReference type="ChEBI" id="CHEBI:30879"/>
        <dbReference type="ChEBI" id="CHEBI:35924"/>
        <dbReference type="ChEBI" id="CHEBI:50058"/>
        <dbReference type="EC" id="1.11.1.24"/>
    </reaction>
</comment>
<dbReference type="RefSeq" id="WP_055097784.1">
    <property type="nucleotide sequence ID" value="NZ_JRLF01000015.1"/>
</dbReference>
<evidence type="ECO:0000313" key="15">
    <source>
        <dbReference type="EMBL" id="KQB37044.1"/>
    </source>
</evidence>
<evidence type="ECO:0000256" key="13">
    <source>
        <dbReference type="PIRSR" id="PIRSR000239-1"/>
    </source>
</evidence>
<dbReference type="GO" id="GO:0034599">
    <property type="term" value="P:cellular response to oxidative stress"/>
    <property type="evidence" value="ECO:0007669"/>
    <property type="project" value="TreeGrafter"/>
</dbReference>
<dbReference type="EC" id="1.11.1.24" evidence="3"/>
<sequence length="152" mass="17146">MINELKVGDKIPYFTLQDQNGNNFNSSTDTLGTTTVIYFYPKDESGVCTKEACAFRDRYQDFTDAGIQVLGINAGSIESHKNFAEKNRLPFKLLSDPGNKVIRQFGVKKALFLTGRETFVVNNEGIVIYKFRDFFKGAAHAKEVLDFLKQAK</sequence>
<comment type="similarity">
    <text evidence="10">Belongs to the peroxiredoxin family. BCP/PrxQ subfamily.</text>
</comment>
<evidence type="ECO:0000259" key="14">
    <source>
        <dbReference type="PROSITE" id="PS51352"/>
    </source>
</evidence>
<evidence type="ECO:0000256" key="5">
    <source>
        <dbReference type="ARBA" id="ARBA00022862"/>
    </source>
</evidence>
<name>A0A0N8VLN8_9FLAO</name>
<dbReference type="STRING" id="362413.RC62_2210"/>
<comment type="subunit">
    <text evidence="2">Monomer.</text>
</comment>
<keyword evidence="8" id="KW-0676">Redox-active center</keyword>
<dbReference type="FunFam" id="3.40.30.10:FF:000007">
    <property type="entry name" value="Thioredoxin-dependent thiol peroxidase"/>
    <property type="match status" value="1"/>
</dbReference>
<dbReference type="Gene3D" id="3.40.30.10">
    <property type="entry name" value="Glutaredoxin"/>
    <property type="match status" value="1"/>
</dbReference>
<comment type="caution">
    <text evidence="15">The sequence shown here is derived from an EMBL/GenBank/DDBJ whole genome shotgun (WGS) entry which is preliminary data.</text>
</comment>
<evidence type="ECO:0000256" key="12">
    <source>
        <dbReference type="ARBA" id="ARBA00049091"/>
    </source>
</evidence>
<comment type="function">
    <text evidence="1">Thiol-specific peroxidase that catalyzes the reduction of hydrogen peroxide and organic hydroperoxides to water and alcohols, respectively. Plays a role in cell protection against oxidative stress by detoxifying peroxides and as sensor of hydrogen peroxide-mediated signaling events.</text>
</comment>
<evidence type="ECO:0000256" key="8">
    <source>
        <dbReference type="ARBA" id="ARBA00023284"/>
    </source>
</evidence>
<dbReference type="PANTHER" id="PTHR42801:SF4">
    <property type="entry name" value="AHPC_TSA FAMILY PROTEIN"/>
    <property type="match status" value="1"/>
</dbReference>
<evidence type="ECO:0000256" key="1">
    <source>
        <dbReference type="ARBA" id="ARBA00003330"/>
    </source>
</evidence>
<keyword evidence="4" id="KW-0575">Peroxidase</keyword>
<evidence type="ECO:0000256" key="10">
    <source>
        <dbReference type="ARBA" id="ARBA00038489"/>
    </source>
</evidence>
<dbReference type="PIRSF" id="PIRSF000239">
    <property type="entry name" value="AHPC"/>
    <property type="match status" value="1"/>
</dbReference>
<dbReference type="PANTHER" id="PTHR42801">
    <property type="entry name" value="THIOREDOXIN-DEPENDENT PEROXIDE REDUCTASE"/>
    <property type="match status" value="1"/>
</dbReference>
<reference evidence="15 16" key="1">
    <citation type="submission" date="2014-09" db="EMBL/GenBank/DDBJ databases">
        <title>Genome sequence of Flavobacterium aquidurense RC62.</title>
        <authorList>
            <person name="Kim J.F."/>
            <person name="Kwak M.-J."/>
        </authorList>
    </citation>
    <scope>NUCLEOTIDE SEQUENCE [LARGE SCALE GENOMIC DNA]</scope>
    <source>
        <strain evidence="15 16">RC62</strain>
    </source>
</reference>
<dbReference type="AlphaFoldDB" id="A0A0N8VLN8"/>
<evidence type="ECO:0000256" key="7">
    <source>
        <dbReference type="ARBA" id="ARBA00023157"/>
    </source>
</evidence>
<evidence type="ECO:0000256" key="4">
    <source>
        <dbReference type="ARBA" id="ARBA00022559"/>
    </source>
</evidence>
<dbReference type="Proteomes" id="UP000050443">
    <property type="component" value="Unassembled WGS sequence"/>
</dbReference>
<evidence type="ECO:0000256" key="9">
    <source>
        <dbReference type="ARBA" id="ARBA00032824"/>
    </source>
</evidence>
<accession>A0A0N8VLN8</accession>
<dbReference type="InterPro" id="IPR050924">
    <property type="entry name" value="Peroxiredoxin_BCP/PrxQ"/>
</dbReference>
<gene>
    <name evidence="15" type="ORF">RC62_2210</name>
</gene>